<protein>
    <submittedName>
        <fullName evidence="1">Transcription antitermination factor NusB</fullName>
    </submittedName>
</protein>
<dbReference type="Proteomes" id="UP000245622">
    <property type="component" value="Chromosome 1"/>
</dbReference>
<dbReference type="Pfam" id="PF13376">
    <property type="entry name" value="OmdA"/>
    <property type="match status" value="1"/>
</dbReference>
<dbReference type="EMBL" id="LN555523">
    <property type="protein sequence ID" value="CED93794.1"/>
    <property type="molecule type" value="Genomic_DNA"/>
</dbReference>
<evidence type="ECO:0000313" key="2">
    <source>
        <dbReference type="Proteomes" id="UP000245622"/>
    </source>
</evidence>
<accession>A0A1V1I2Z0</accession>
<gene>
    <name evidence="1" type="ORF">CRIB_1043</name>
</gene>
<reference evidence="1 2" key="1">
    <citation type="submission" date="2014-04" db="EMBL/GenBank/DDBJ databases">
        <authorList>
            <person name="Hornung B.V."/>
        </authorList>
    </citation>
    <scope>NUCLEOTIDE SEQUENCE [LARGE SCALE GENOMIC DNA]</scope>
    <source>
        <strain evidence="1 2">CRIB</strain>
    </source>
</reference>
<evidence type="ECO:0000313" key="1">
    <source>
        <dbReference type="EMBL" id="CED93794.1"/>
    </source>
</evidence>
<dbReference type="AlphaFoldDB" id="A0A1V1I2Z0"/>
<dbReference type="KEGG" id="ril:CRIB_1043"/>
<dbReference type="InterPro" id="IPR015018">
    <property type="entry name" value="DUF1905"/>
</dbReference>
<dbReference type="GeneID" id="82205222"/>
<dbReference type="Pfam" id="PF08922">
    <property type="entry name" value="DUF1905"/>
    <property type="match status" value="1"/>
</dbReference>
<dbReference type="InterPro" id="IPR037079">
    <property type="entry name" value="AF2212/PG0164-like_sf"/>
</dbReference>
<sequence length="152" mass="17621">MAYKFEAIIQQVENKDATFIEIPFDVEKEFGAKRVKVKAKFDNIDYRGSIVRMGMPCFIIGLTKEIRKKIGKGIGDTVSVEIEKDEEERIVEIPIEFKSMLNGNNNAKDFFNSLSYSQKKKYITWITSAKKEETKIKRMNEALLKLEDKVKL</sequence>
<dbReference type="RefSeq" id="WP_180703478.1">
    <property type="nucleotide sequence ID" value="NZ_LN555523.1"/>
</dbReference>
<keyword evidence="2" id="KW-1185">Reference proteome</keyword>
<dbReference type="SUPFAM" id="SSF141694">
    <property type="entry name" value="AF2212/PG0164-like"/>
    <property type="match status" value="1"/>
</dbReference>
<proteinExistence type="predicted"/>
<organism evidence="1 2">
    <name type="scientific">Romboutsia ilealis</name>
    <dbReference type="NCBI Taxonomy" id="1115758"/>
    <lineage>
        <taxon>Bacteria</taxon>
        <taxon>Bacillati</taxon>
        <taxon>Bacillota</taxon>
        <taxon>Clostridia</taxon>
        <taxon>Peptostreptococcales</taxon>
        <taxon>Peptostreptococcaceae</taxon>
        <taxon>Romboutsia</taxon>
    </lineage>
</organism>
<dbReference type="Gene3D" id="2.40.30.100">
    <property type="entry name" value="AF2212/PG0164-like"/>
    <property type="match status" value="1"/>
</dbReference>
<name>A0A1V1I2Z0_9FIRM</name>